<organism evidence="7 8">
    <name type="scientific">Chryseolinea serpens</name>
    <dbReference type="NCBI Taxonomy" id="947013"/>
    <lineage>
        <taxon>Bacteria</taxon>
        <taxon>Pseudomonadati</taxon>
        <taxon>Bacteroidota</taxon>
        <taxon>Cytophagia</taxon>
        <taxon>Cytophagales</taxon>
        <taxon>Fulvivirgaceae</taxon>
        <taxon>Chryseolinea</taxon>
    </lineage>
</organism>
<evidence type="ECO:0000256" key="5">
    <source>
        <dbReference type="ARBA" id="ARBA00023157"/>
    </source>
</evidence>
<dbReference type="PROSITE" id="PS51296">
    <property type="entry name" value="RIESKE"/>
    <property type="match status" value="1"/>
</dbReference>
<dbReference type="EMBL" id="FQWQ01000004">
    <property type="protein sequence ID" value="SHH73184.1"/>
    <property type="molecule type" value="Genomic_DNA"/>
</dbReference>
<dbReference type="STRING" id="947013.SAMN04488109_5020"/>
<dbReference type="InterPro" id="IPR036922">
    <property type="entry name" value="Rieske_2Fe-2S_sf"/>
</dbReference>
<dbReference type="Pfam" id="PF00355">
    <property type="entry name" value="Rieske"/>
    <property type="match status" value="1"/>
</dbReference>
<keyword evidence="4" id="KW-0411">Iron-sulfur</keyword>
<keyword evidence="8" id="KW-1185">Reference proteome</keyword>
<keyword evidence="5" id="KW-1015">Disulfide bond</keyword>
<dbReference type="CDD" id="cd03467">
    <property type="entry name" value="Rieske"/>
    <property type="match status" value="1"/>
</dbReference>
<evidence type="ECO:0000259" key="6">
    <source>
        <dbReference type="PROSITE" id="PS51296"/>
    </source>
</evidence>
<keyword evidence="3" id="KW-0408">Iron</keyword>
<sequence length="148" mass="16525">MNRRKFIRQTCLGCLGGGIVPLVLTNCQSTHYATGTIEANGIVVPVSEFTYLKKEQTVIRPYILVQNDTLEFPIYVYRFSENEYSALWMKCTHQGSELQASGDHLHCPSHGSEFNNKGTVSQGPAEKNLKSFPVTVSDGKIKIDLRQS</sequence>
<dbReference type="SUPFAM" id="SSF50022">
    <property type="entry name" value="ISP domain"/>
    <property type="match status" value="1"/>
</dbReference>
<proteinExistence type="predicted"/>
<dbReference type="OrthoDB" id="9767869at2"/>
<dbReference type="PANTHER" id="PTHR10134">
    <property type="entry name" value="CYTOCHROME B-C1 COMPLEX SUBUNIT RIESKE, MITOCHONDRIAL"/>
    <property type="match status" value="1"/>
</dbReference>
<evidence type="ECO:0000313" key="8">
    <source>
        <dbReference type="Proteomes" id="UP000184212"/>
    </source>
</evidence>
<dbReference type="InterPro" id="IPR014349">
    <property type="entry name" value="Rieske_Fe-S_prot"/>
</dbReference>
<gene>
    <name evidence="7" type="ORF">SAMN04488109_5020</name>
</gene>
<dbReference type="RefSeq" id="WP_084138390.1">
    <property type="nucleotide sequence ID" value="NZ_FQWQ01000004.1"/>
</dbReference>
<dbReference type="AlphaFoldDB" id="A0A1M5VDI6"/>
<feature type="domain" description="Rieske" evidence="6">
    <location>
        <begin position="51"/>
        <end position="143"/>
    </location>
</feature>
<dbReference type="GO" id="GO:0046872">
    <property type="term" value="F:metal ion binding"/>
    <property type="evidence" value="ECO:0007669"/>
    <property type="project" value="UniProtKB-KW"/>
</dbReference>
<dbReference type="Proteomes" id="UP000184212">
    <property type="component" value="Unassembled WGS sequence"/>
</dbReference>
<dbReference type="Gene3D" id="2.102.10.10">
    <property type="entry name" value="Rieske [2Fe-2S] iron-sulphur domain"/>
    <property type="match status" value="1"/>
</dbReference>
<accession>A0A1M5VDI6</accession>
<evidence type="ECO:0000256" key="4">
    <source>
        <dbReference type="ARBA" id="ARBA00023014"/>
    </source>
</evidence>
<protein>
    <submittedName>
        <fullName evidence="7">Rieske Fe-S protein</fullName>
    </submittedName>
</protein>
<dbReference type="GO" id="GO:0051537">
    <property type="term" value="F:2 iron, 2 sulfur cluster binding"/>
    <property type="evidence" value="ECO:0007669"/>
    <property type="project" value="UniProtKB-KW"/>
</dbReference>
<keyword evidence="1" id="KW-0001">2Fe-2S</keyword>
<evidence type="ECO:0000256" key="3">
    <source>
        <dbReference type="ARBA" id="ARBA00023004"/>
    </source>
</evidence>
<evidence type="ECO:0000256" key="1">
    <source>
        <dbReference type="ARBA" id="ARBA00022714"/>
    </source>
</evidence>
<name>A0A1M5VDI6_9BACT</name>
<dbReference type="InterPro" id="IPR017941">
    <property type="entry name" value="Rieske_2Fe-2S"/>
</dbReference>
<evidence type="ECO:0000256" key="2">
    <source>
        <dbReference type="ARBA" id="ARBA00022723"/>
    </source>
</evidence>
<keyword evidence="2" id="KW-0479">Metal-binding</keyword>
<reference evidence="7 8" key="1">
    <citation type="submission" date="2016-11" db="EMBL/GenBank/DDBJ databases">
        <authorList>
            <person name="Jaros S."/>
            <person name="Januszkiewicz K."/>
            <person name="Wedrychowicz H."/>
        </authorList>
    </citation>
    <scope>NUCLEOTIDE SEQUENCE [LARGE SCALE GENOMIC DNA]</scope>
    <source>
        <strain evidence="7 8">DSM 24574</strain>
    </source>
</reference>
<evidence type="ECO:0000313" key="7">
    <source>
        <dbReference type="EMBL" id="SHH73184.1"/>
    </source>
</evidence>